<sequence>MCHCIWKGIILKYYLGAILGFVYHRFKTLTELT</sequence>
<accession>A0A0A9FDV2</accession>
<name>A0A0A9FDV2_ARUDO</name>
<reference evidence="1" key="2">
    <citation type="journal article" date="2015" name="Data Brief">
        <title>Shoot transcriptome of the giant reed, Arundo donax.</title>
        <authorList>
            <person name="Barrero R.A."/>
            <person name="Guerrero F.D."/>
            <person name="Moolhuijzen P."/>
            <person name="Goolsby J.A."/>
            <person name="Tidwell J."/>
            <person name="Bellgard S.E."/>
            <person name="Bellgard M.I."/>
        </authorList>
    </citation>
    <scope>NUCLEOTIDE SEQUENCE</scope>
    <source>
        <tissue evidence="1">Shoot tissue taken approximately 20 cm above the soil surface</tissue>
    </source>
</reference>
<proteinExistence type="predicted"/>
<reference evidence="1" key="1">
    <citation type="submission" date="2014-09" db="EMBL/GenBank/DDBJ databases">
        <authorList>
            <person name="Magalhaes I.L.F."/>
            <person name="Oliveira U."/>
            <person name="Santos F.R."/>
            <person name="Vidigal T.H.D.A."/>
            <person name="Brescovit A.D."/>
            <person name="Santos A.J."/>
        </authorList>
    </citation>
    <scope>NUCLEOTIDE SEQUENCE</scope>
    <source>
        <tissue evidence="1">Shoot tissue taken approximately 20 cm above the soil surface</tissue>
    </source>
</reference>
<organism evidence="1">
    <name type="scientific">Arundo donax</name>
    <name type="common">Giant reed</name>
    <name type="synonym">Donax arundinaceus</name>
    <dbReference type="NCBI Taxonomy" id="35708"/>
    <lineage>
        <taxon>Eukaryota</taxon>
        <taxon>Viridiplantae</taxon>
        <taxon>Streptophyta</taxon>
        <taxon>Embryophyta</taxon>
        <taxon>Tracheophyta</taxon>
        <taxon>Spermatophyta</taxon>
        <taxon>Magnoliopsida</taxon>
        <taxon>Liliopsida</taxon>
        <taxon>Poales</taxon>
        <taxon>Poaceae</taxon>
        <taxon>PACMAD clade</taxon>
        <taxon>Arundinoideae</taxon>
        <taxon>Arundineae</taxon>
        <taxon>Arundo</taxon>
    </lineage>
</organism>
<evidence type="ECO:0000313" key="1">
    <source>
        <dbReference type="EMBL" id="JAE06443.1"/>
    </source>
</evidence>
<dbReference type="AlphaFoldDB" id="A0A0A9FDV2"/>
<protein>
    <submittedName>
        <fullName evidence="1">Uncharacterized protein</fullName>
    </submittedName>
</protein>
<dbReference type="EMBL" id="GBRH01191453">
    <property type="protein sequence ID" value="JAE06443.1"/>
    <property type="molecule type" value="Transcribed_RNA"/>
</dbReference>